<sequence length="462" mass="50140">MAQITFDRFDLGIDLRKGASVSDANRLREMKNAYVTTGLATRKRPGLTLVQNLEPGTKGLFAAFGKLHTFYSQGTIAHANTLFQANRVTFSGDSRAVIDVPYVDVFNGYLYAAVQYDGGITEHHYLDGSPTTHIADTNCPDSAGVVKAASKLFAVAGDTVRYSKTGDPRDWSAANDAGFLPTGLNSRGDRAANALGLYQGNLVVLSKDGAQVWQADPDPAAMRLLDIVENVGTSFPRSVASVAGDLYFLSDYGFRSITTLQLTSNLADVDVGSPIDSLVRPLTLAGGISPKAFYFYGTGQYICAMGAEIFVYSISRTAKIAAWSRYELPGTVDAFAELGQTLYIRSGDQVYKLDPEVNADQGQAFEVVLQLPYMDLKTPGQLKRLYGADVVIEGRCEFSVGFDVRDATAFTDPVSLRGNTRPAGMVPVECCGTEFSLKFRNFDDKPFRLDSVTLYYDVLGPM</sequence>
<gene>
    <name evidence="1" type="ORF">HNQ70_001562</name>
</gene>
<accession>A0A7W8HGR0</accession>
<dbReference type="EMBL" id="JACHGB010000003">
    <property type="protein sequence ID" value="MBB5271552.1"/>
    <property type="molecule type" value="Genomic_DNA"/>
</dbReference>
<organism evidence="1 2">
    <name type="scientific">Quisquiliibacterium transsilvanicum</name>
    <dbReference type="NCBI Taxonomy" id="1549638"/>
    <lineage>
        <taxon>Bacteria</taxon>
        <taxon>Pseudomonadati</taxon>
        <taxon>Pseudomonadota</taxon>
        <taxon>Betaproteobacteria</taxon>
        <taxon>Burkholderiales</taxon>
        <taxon>Burkholderiaceae</taxon>
        <taxon>Quisquiliibacterium</taxon>
    </lineage>
</organism>
<reference evidence="1 2" key="1">
    <citation type="submission" date="2020-08" db="EMBL/GenBank/DDBJ databases">
        <title>Genomic Encyclopedia of Type Strains, Phase IV (KMG-IV): sequencing the most valuable type-strain genomes for metagenomic binning, comparative biology and taxonomic classification.</title>
        <authorList>
            <person name="Goeker M."/>
        </authorList>
    </citation>
    <scope>NUCLEOTIDE SEQUENCE [LARGE SCALE GENOMIC DNA]</scope>
    <source>
        <strain evidence="1 2">DSM 29781</strain>
    </source>
</reference>
<name>A0A7W8HGR0_9BURK</name>
<dbReference type="RefSeq" id="WP_183966018.1">
    <property type="nucleotide sequence ID" value="NZ_BAABEW010000001.1"/>
</dbReference>
<dbReference type="Proteomes" id="UP000532440">
    <property type="component" value="Unassembled WGS sequence"/>
</dbReference>
<dbReference type="AlphaFoldDB" id="A0A7W8HGR0"/>
<keyword evidence="2" id="KW-1185">Reference proteome</keyword>
<proteinExistence type="predicted"/>
<evidence type="ECO:0000313" key="2">
    <source>
        <dbReference type="Proteomes" id="UP000532440"/>
    </source>
</evidence>
<comment type="caution">
    <text evidence="1">The sequence shown here is derived from an EMBL/GenBank/DDBJ whole genome shotgun (WGS) entry which is preliminary data.</text>
</comment>
<protein>
    <submittedName>
        <fullName evidence="1">Uncharacterized protein</fullName>
    </submittedName>
</protein>
<evidence type="ECO:0000313" key="1">
    <source>
        <dbReference type="EMBL" id="MBB5271552.1"/>
    </source>
</evidence>